<gene>
    <name evidence="8" type="primary">grxC</name>
    <name evidence="8" type="ORF">ACFSJ3_15645</name>
</gene>
<dbReference type="EMBL" id="JBHUHT010000017">
    <property type="protein sequence ID" value="MFD2097432.1"/>
    <property type="molecule type" value="Genomic_DNA"/>
</dbReference>
<dbReference type="InterPro" id="IPR011900">
    <property type="entry name" value="GRX_bact"/>
</dbReference>
<dbReference type="InterPro" id="IPR011767">
    <property type="entry name" value="GLR_AS"/>
</dbReference>
<name>A0ABW4XPE1_9GAMM</name>
<keyword evidence="4" id="KW-1015">Disulfide bond</keyword>
<dbReference type="InterPro" id="IPR002109">
    <property type="entry name" value="Glutaredoxin"/>
</dbReference>
<evidence type="ECO:0000313" key="9">
    <source>
        <dbReference type="Proteomes" id="UP001597380"/>
    </source>
</evidence>
<dbReference type="SUPFAM" id="SSF52833">
    <property type="entry name" value="Thioredoxin-like"/>
    <property type="match status" value="1"/>
</dbReference>
<protein>
    <recommendedName>
        <fullName evidence="6">Glutaredoxin</fullName>
    </recommendedName>
</protein>
<dbReference type="PANTHER" id="PTHR45694">
    <property type="entry name" value="GLUTAREDOXIN 2"/>
    <property type="match status" value="1"/>
</dbReference>
<reference evidence="9" key="1">
    <citation type="journal article" date="2019" name="Int. J. Syst. Evol. Microbiol.">
        <title>The Global Catalogue of Microorganisms (GCM) 10K type strain sequencing project: providing services to taxonomists for standard genome sequencing and annotation.</title>
        <authorList>
            <consortium name="The Broad Institute Genomics Platform"/>
            <consortium name="The Broad Institute Genome Sequencing Center for Infectious Disease"/>
            <person name="Wu L."/>
            <person name="Ma J."/>
        </authorList>
    </citation>
    <scope>NUCLEOTIDE SEQUENCE [LARGE SCALE GENOMIC DNA]</scope>
    <source>
        <strain evidence="9">CGMCC 1.10992</strain>
    </source>
</reference>
<evidence type="ECO:0000256" key="2">
    <source>
        <dbReference type="ARBA" id="ARBA00022448"/>
    </source>
</evidence>
<sequence length="84" mass="9262">MAEVVIYTTQWCPYCIRAKALLDQLDVSYEEIAVDGNATLRSKMMELSGRHTVPQIFIDGKSIGGCDDLMALHSNGELTSLLGR</sequence>
<dbReference type="PROSITE" id="PS51354">
    <property type="entry name" value="GLUTAREDOXIN_2"/>
    <property type="match status" value="1"/>
</dbReference>
<dbReference type="InterPro" id="IPR014025">
    <property type="entry name" value="Glutaredoxin_subgr"/>
</dbReference>
<dbReference type="Proteomes" id="UP001597380">
    <property type="component" value="Unassembled WGS sequence"/>
</dbReference>
<dbReference type="NCBIfam" id="TIGR02181">
    <property type="entry name" value="GRX_bact"/>
    <property type="match status" value="1"/>
</dbReference>
<keyword evidence="5 6" id="KW-0676">Redox-active center</keyword>
<organism evidence="8 9">
    <name type="scientific">Corallincola platygyrae</name>
    <dbReference type="NCBI Taxonomy" id="1193278"/>
    <lineage>
        <taxon>Bacteria</taxon>
        <taxon>Pseudomonadati</taxon>
        <taxon>Pseudomonadota</taxon>
        <taxon>Gammaproteobacteria</taxon>
        <taxon>Alteromonadales</taxon>
        <taxon>Psychromonadaceae</taxon>
        <taxon>Corallincola</taxon>
    </lineage>
</organism>
<evidence type="ECO:0000256" key="3">
    <source>
        <dbReference type="ARBA" id="ARBA00022982"/>
    </source>
</evidence>
<dbReference type="InterPro" id="IPR036249">
    <property type="entry name" value="Thioredoxin-like_sf"/>
</dbReference>
<keyword evidence="3 6" id="KW-0249">Electron transport</keyword>
<evidence type="ECO:0000256" key="4">
    <source>
        <dbReference type="ARBA" id="ARBA00023157"/>
    </source>
</evidence>
<evidence type="ECO:0000256" key="6">
    <source>
        <dbReference type="RuleBase" id="RU364065"/>
    </source>
</evidence>
<keyword evidence="6" id="KW-0963">Cytoplasm</keyword>
<feature type="domain" description="Glutaredoxin" evidence="7">
    <location>
        <begin position="4"/>
        <end position="63"/>
    </location>
</feature>
<evidence type="ECO:0000256" key="1">
    <source>
        <dbReference type="ARBA" id="ARBA00007787"/>
    </source>
</evidence>
<dbReference type="PROSITE" id="PS00195">
    <property type="entry name" value="GLUTAREDOXIN_1"/>
    <property type="match status" value="1"/>
</dbReference>
<dbReference type="PRINTS" id="PR00160">
    <property type="entry name" value="GLUTAREDOXIN"/>
</dbReference>
<comment type="function">
    <text evidence="6">Has a glutathione-disulfide oxidoreductase activity in the presence of NADPH and glutathione reductase. Reduces low molecular weight disulfides and proteins.</text>
</comment>
<keyword evidence="9" id="KW-1185">Reference proteome</keyword>
<comment type="caution">
    <text evidence="8">The sequence shown here is derived from an EMBL/GenBank/DDBJ whole genome shotgun (WGS) entry which is preliminary data.</text>
</comment>
<dbReference type="CDD" id="cd03418">
    <property type="entry name" value="GRX_GRXb_1_3_like"/>
    <property type="match status" value="1"/>
</dbReference>
<evidence type="ECO:0000256" key="5">
    <source>
        <dbReference type="ARBA" id="ARBA00023284"/>
    </source>
</evidence>
<evidence type="ECO:0000259" key="7">
    <source>
        <dbReference type="Pfam" id="PF00462"/>
    </source>
</evidence>
<keyword evidence="2 6" id="KW-0813">Transport</keyword>
<accession>A0ABW4XPE1</accession>
<proteinExistence type="inferred from homology"/>
<dbReference type="RefSeq" id="WP_345340594.1">
    <property type="nucleotide sequence ID" value="NZ_BAABLI010000015.1"/>
</dbReference>
<comment type="similarity">
    <text evidence="1 6">Belongs to the glutaredoxin family.</text>
</comment>
<dbReference type="Gene3D" id="3.40.30.10">
    <property type="entry name" value="Glutaredoxin"/>
    <property type="match status" value="1"/>
</dbReference>
<evidence type="ECO:0000313" key="8">
    <source>
        <dbReference type="EMBL" id="MFD2097432.1"/>
    </source>
</evidence>
<dbReference type="PANTHER" id="PTHR45694:SF18">
    <property type="entry name" value="GLUTAREDOXIN-1-RELATED"/>
    <property type="match status" value="1"/>
</dbReference>
<dbReference type="Pfam" id="PF00462">
    <property type="entry name" value="Glutaredoxin"/>
    <property type="match status" value="1"/>
</dbReference>